<organism evidence="1 2">
    <name type="scientific">Acinetobacter junii</name>
    <dbReference type="NCBI Taxonomy" id="40215"/>
    <lineage>
        <taxon>Bacteria</taxon>
        <taxon>Pseudomonadati</taxon>
        <taxon>Pseudomonadota</taxon>
        <taxon>Gammaproteobacteria</taxon>
        <taxon>Moraxellales</taxon>
        <taxon>Moraxellaceae</taxon>
        <taxon>Acinetobacter</taxon>
    </lineage>
</organism>
<evidence type="ECO:0000313" key="2">
    <source>
        <dbReference type="Proteomes" id="UP001208534"/>
    </source>
</evidence>
<accession>A0AAW5R9J4</accession>
<dbReference type="InterPro" id="IPR009752">
    <property type="entry name" value="Phage_Mu_GpJ"/>
</dbReference>
<protein>
    <submittedName>
        <fullName evidence="1">DUF1320 domain-containing protein</fullName>
    </submittedName>
</protein>
<sequence>MSYLTREELIERFGETEIVRLERNIAKTEGPNPSTSEKAISDAEEMVNGYVAVQYPLPLPITTEPVKRAVAVIARYFLYKDKPTEIVRLDYEDVIGWLKQIAAGKAVLIFPVADDQPERLVGTGIFVV</sequence>
<dbReference type="Pfam" id="PF07030">
    <property type="entry name" value="Phage_Mu_Gp36"/>
    <property type="match status" value="1"/>
</dbReference>
<dbReference type="RefSeq" id="WP_126132016.1">
    <property type="nucleotide sequence ID" value="NZ_BKIE01000020.1"/>
</dbReference>
<evidence type="ECO:0000313" key="1">
    <source>
        <dbReference type="EMBL" id="MCU4397367.1"/>
    </source>
</evidence>
<dbReference type="Proteomes" id="UP001208534">
    <property type="component" value="Unassembled WGS sequence"/>
</dbReference>
<gene>
    <name evidence="1" type="ORF">KTH64_10485</name>
</gene>
<reference evidence="1" key="1">
    <citation type="submission" date="2021-06" db="EMBL/GenBank/DDBJ databases">
        <title>Propagation of a rapidly emergent carbapenem-resistant Acinetobacter baumannii lineage by various extra-hospital transmission networks.</title>
        <authorList>
            <person name="Calix J."/>
        </authorList>
    </citation>
    <scope>NUCLEOTIDE SEQUENCE</scope>
    <source>
        <strain evidence="1">WU_MDCI_Aw63</strain>
    </source>
</reference>
<comment type="caution">
    <text evidence="1">The sequence shown here is derived from an EMBL/GenBank/DDBJ whole genome shotgun (WGS) entry which is preliminary data.</text>
</comment>
<dbReference type="AlphaFoldDB" id="A0AAW5R9J4"/>
<proteinExistence type="predicted"/>
<dbReference type="EMBL" id="JAHPRE010000039">
    <property type="protein sequence ID" value="MCU4397367.1"/>
    <property type="molecule type" value="Genomic_DNA"/>
</dbReference>
<name>A0AAW5R9J4_ACIJU</name>